<comment type="caution">
    <text evidence="6">The sequence shown here is derived from an EMBL/GenBank/DDBJ whole genome shotgun (WGS) entry which is preliminary data.</text>
</comment>
<feature type="domain" description="4Fe-4S ferredoxin-type" evidence="5">
    <location>
        <begin position="63"/>
        <end position="92"/>
    </location>
</feature>
<evidence type="ECO:0000256" key="1">
    <source>
        <dbReference type="ARBA" id="ARBA00022485"/>
    </source>
</evidence>
<dbReference type="GO" id="GO:0046872">
    <property type="term" value="F:metal ion binding"/>
    <property type="evidence" value="ECO:0007669"/>
    <property type="project" value="UniProtKB-KW"/>
</dbReference>
<sequence>MTVCRQAPGAVQPSVDLTRCEGKGDCVAVCPEQVFELRRIDAPHYRRLGLLHRFKLRVHGMRVAYTPNADACRGCGLCVAACPEHAITLRRGEPA</sequence>
<keyword evidence="7" id="KW-1185">Reference proteome</keyword>
<evidence type="ECO:0000256" key="4">
    <source>
        <dbReference type="ARBA" id="ARBA00023014"/>
    </source>
</evidence>
<dbReference type="PROSITE" id="PS51379">
    <property type="entry name" value="4FE4S_FER_2"/>
    <property type="match status" value="2"/>
</dbReference>
<dbReference type="InterPro" id="IPR017896">
    <property type="entry name" value="4Fe4S_Fe-S-bd"/>
</dbReference>
<dbReference type="InterPro" id="IPR017900">
    <property type="entry name" value="4Fe4S_Fe_S_CS"/>
</dbReference>
<keyword evidence="3" id="KW-0408">Iron</keyword>
<dbReference type="PROSITE" id="PS00198">
    <property type="entry name" value="4FE4S_FER_1"/>
    <property type="match status" value="1"/>
</dbReference>
<evidence type="ECO:0000256" key="2">
    <source>
        <dbReference type="ARBA" id="ARBA00022723"/>
    </source>
</evidence>
<protein>
    <submittedName>
        <fullName evidence="6">4Fe-4S ferredoxin</fullName>
    </submittedName>
</protein>
<dbReference type="GO" id="GO:0051539">
    <property type="term" value="F:4 iron, 4 sulfur cluster binding"/>
    <property type="evidence" value="ECO:0007669"/>
    <property type="project" value="UniProtKB-KW"/>
</dbReference>
<name>A0A2S7EWM3_9XANT</name>
<proteinExistence type="predicted"/>
<dbReference type="SUPFAM" id="SSF54862">
    <property type="entry name" value="4Fe-4S ferredoxins"/>
    <property type="match status" value="1"/>
</dbReference>
<feature type="domain" description="4Fe-4S ferredoxin-type" evidence="5">
    <location>
        <begin position="11"/>
        <end position="40"/>
    </location>
</feature>
<dbReference type="InterPro" id="IPR050572">
    <property type="entry name" value="Fe-S_Ferredoxin"/>
</dbReference>
<accession>A0A2S7EWM3</accession>
<dbReference type="AlphaFoldDB" id="A0A2S7EWM3"/>
<organism evidence="6 7">
    <name type="scientific">Xanthomonas hyacinthi</name>
    <dbReference type="NCBI Taxonomy" id="56455"/>
    <lineage>
        <taxon>Bacteria</taxon>
        <taxon>Pseudomonadati</taxon>
        <taxon>Pseudomonadota</taxon>
        <taxon>Gammaproteobacteria</taxon>
        <taxon>Lysobacterales</taxon>
        <taxon>Lysobacteraceae</taxon>
        <taxon>Xanthomonas</taxon>
    </lineage>
</organism>
<keyword evidence="1" id="KW-0004">4Fe-4S</keyword>
<gene>
    <name evidence="6" type="ORF">XhyaCFBP1156_10585</name>
</gene>
<keyword evidence="2" id="KW-0479">Metal-binding</keyword>
<dbReference type="EMBL" id="MDEG01000008">
    <property type="protein sequence ID" value="PPU97553.1"/>
    <property type="molecule type" value="Genomic_DNA"/>
</dbReference>
<dbReference type="OrthoDB" id="9810688at2"/>
<dbReference type="Pfam" id="PF13187">
    <property type="entry name" value="Fer4_9"/>
    <property type="match status" value="1"/>
</dbReference>
<dbReference type="PANTHER" id="PTHR43687:SF1">
    <property type="entry name" value="FERREDOXIN III"/>
    <property type="match status" value="1"/>
</dbReference>
<dbReference type="PANTHER" id="PTHR43687">
    <property type="entry name" value="ADENYLYLSULFATE REDUCTASE, BETA SUBUNIT"/>
    <property type="match status" value="1"/>
</dbReference>
<reference evidence="7" key="1">
    <citation type="submission" date="2016-08" db="EMBL/GenBank/DDBJ databases">
        <authorList>
            <person name="Merda D."/>
            <person name="Briand M."/>
            <person name="Taghouti G."/>
            <person name="Carrere S."/>
            <person name="Gouzy J."/>
            <person name="Portier P."/>
            <person name="Jacques M.-A."/>
            <person name="Fischer-Le Saux M."/>
        </authorList>
    </citation>
    <scope>NUCLEOTIDE SEQUENCE [LARGE SCALE GENOMIC DNA]</scope>
    <source>
        <strain evidence="7">CFBP1156</strain>
    </source>
</reference>
<evidence type="ECO:0000313" key="7">
    <source>
        <dbReference type="Proteomes" id="UP000238261"/>
    </source>
</evidence>
<evidence type="ECO:0000313" key="6">
    <source>
        <dbReference type="EMBL" id="PPU97553.1"/>
    </source>
</evidence>
<evidence type="ECO:0000259" key="5">
    <source>
        <dbReference type="PROSITE" id="PS51379"/>
    </source>
</evidence>
<dbReference type="Gene3D" id="3.30.70.20">
    <property type="match status" value="1"/>
</dbReference>
<keyword evidence="4" id="KW-0411">Iron-sulfur</keyword>
<dbReference type="Proteomes" id="UP000238261">
    <property type="component" value="Unassembled WGS sequence"/>
</dbReference>
<evidence type="ECO:0000256" key="3">
    <source>
        <dbReference type="ARBA" id="ARBA00023004"/>
    </source>
</evidence>